<protein>
    <submittedName>
        <fullName evidence="5">Uncharacterized protein</fullName>
    </submittedName>
</protein>
<proteinExistence type="predicted"/>
<feature type="region of interest" description="Disordered" evidence="4">
    <location>
        <begin position="268"/>
        <end position="314"/>
    </location>
</feature>
<feature type="compositionally biased region" description="Polar residues" evidence="4">
    <location>
        <begin position="79"/>
        <end position="90"/>
    </location>
</feature>
<dbReference type="SUPFAM" id="SSF48403">
    <property type="entry name" value="Ankyrin repeat"/>
    <property type="match status" value="1"/>
</dbReference>
<feature type="compositionally biased region" description="Basic residues" evidence="4">
    <location>
        <begin position="69"/>
        <end position="78"/>
    </location>
</feature>
<feature type="compositionally biased region" description="Acidic residues" evidence="4">
    <location>
        <begin position="1340"/>
        <end position="1352"/>
    </location>
</feature>
<evidence type="ECO:0000313" key="6">
    <source>
        <dbReference type="Proteomes" id="UP000218231"/>
    </source>
</evidence>
<dbReference type="EMBL" id="LIAE01006538">
    <property type="protein sequence ID" value="PAV87945.1"/>
    <property type="molecule type" value="Genomic_DNA"/>
</dbReference>
<feature type="compositionally biased region" description="Polar residues" evidence="4">
    <location>
        <begin position="277"/>
        <end position="286"/>
    </location>
</feature>
<keyword evidence="1" id="KW-0677">Repeat</keyword>
<dbReference type="PROSITE" id="PS50088">
    <property type="entry name" value="ANK_REPEAT"/>
    <property type="match status" value="3"/>
</dbReference>
<dbReference type="PROSITE" id="PS50297">
    <property type="entry name" value="ANK_REP_REGION"/>
    <property type="match status" value="1"/>
</dbReference>
<dbReference type="PANTHER" id="PTHR24198:SF165">
    <property type="entry name" value="ANKYRIN REPEAT-CONTAINING PROTEIN-RELATED"/>
    <property type="match status" value="1"/>
</dbReference>
<evidence type="ECO:0000313" key="5">
    <source>
        <dbReference type="EMBL" id="PAV87945.1"/>
    </source>
</evidence>
<sequence length="1619" mass="181204">MEIYSPPFYYRDDRKASVTQNLSEIMLEAIHYEDVNLVERLLVAHNSKQPMSTSPSIGSTNTLTELAQRRHGQTHRRSNASSTVSTHSGGKSTCAVMNTLHMAVAHKQREIVELLLKSGYDPNAPATCHCKGNCTATGNIPLTSIMPNPRHHSVTPELCSTCSQLRVVSIVDQTPLGVAVRAQCSGELIALLIAYGADVNVGDEDGNTPLMLAVRESPLNWPCLHTLIFFGAQIEQKNMRGICPLDLAPELKKLQQICVEELFKAACSGDSEPPSRATVNAPSSSSTHKHFNRLQVDNEQKLEGRRRKEMRERDGDKYEWPEVEVWNWNDRIETAECRGRMAETESEWSFVAAVSQSERSQSKAPLSPKPSAAPSVSTCSMLETSSAKESARRKSLVSLQLHRKTKNPKEYPVMDCVSWEQAWELLKKMAANPECLDSIVNSLSKFATQMENTSSSIDRDMFDSHMGGLLHKMIHTAIEDYESSTPTYKRQKSLHLVWLLSQIAVFCYSFLQKSGTSRQFSALSTLNKIIDAGLVHDLFSFNDVVFHSSRILNRSHDFDSNDDAPSPCESFASNCDQNSTVDHVFVYGASYKAGDQSPSPTRAPPIRHKTDLMNAFSEMDPSQVIVSLHNAITMQNREAGARPVCSPAHRWRQCCSHCTQILIARLLLFLTHIRKFRLRLADRHQLRSLVTLLDVTLDPQLLCLLLQCLALLTLDSSTHSTFIDLQIDDILLQFLLPADDWYYTNHSTKYGLFVKYHAARVLVYVGLGDRVGSRVNLFSMTGLEPATANNKPANQNEDDFICETCATPRNMATFSRSAMSVEGILLKVLQMVKQSQHLSAASATEPITEESPSANSPPAILPGESEQKQILERKKEQLSQLGCQILVSFEQLEAHLCKLGLVLDSVLLLRLLLHKLSWDLGLVTKKRVAVVDQIHNHKSINDPRAHSSCSLGASTRNFGKSKSFDRREDGSKNDKNYLRVNQGSRSSRRVHIRRSSSVEIIRPKRLSSGAKEMKNRERRKRLGTDTSSGSNRSKKTNSSSSSVQKHLPKYFRSLFRGRMGTDPCKRHSRRDSNESNTSGSDAVIEFTRRLQNYPLTRREATYRTSERQDSNESKAKSIGYSFLPELEIQGASPPRSPCPLVGQPNFDDPTAVLIDGRRPSSPQAIPGLPQIEIRRPSALSQFEFGYFVNSPELTGSDVSDCAPLLLTGQLESRKSSDETSLGGWSSRASSALSQRSSRSSVGLRLSTYSADFQCVRQLILNLLNIYTKRNNNVVSTMKESADVFRQVLNSPQHPTVKNWCAEIIHLVTTHVDAEEPTQAENNEQLNDEYLECFSKSTAEREEEEEEEEEEEPQGLRRQNSEAESVRSVTICESYSAIREFYRQTTIASSTTLCQSVIVRDPTIDADFTVTPTFHKLRCLSSNFPPTRLSSSTKSRRNSAVIARHNSFCSLHILSSVLPNAIMRPIRRHSRAGSLGKLQHFICTGCRQQLRHRFSLPSKGMSGSEEFVAQTGKFGGKELSSLLFPTKAQQVKIVSLTNERFYTYNCVAAALRFYKVIKMDGDCTANASLLQPRLSFNLKEKAAMKISKLARSKSAILKRRSSFNRPSFDFSDTKTIIYKL</sequence>
<gene>
    <name evidence="5" type="ORF">WR25_03720</name>
</gene>
<dbReference type="PANTHER" id="PTHR24198">
    <property type="entry name" value="ANKYRIN REPEAT AND PROTEIN KINASE DOMAIN-CONTAINING PROTEIN"/>
    <property type="match status" value="1"/>
</dbReference>
<evidence type="ECO:0000256" key="4">
    <source>
        <dbReference type="SAM" id="MobiDB-lite"/>
    </source>
</evidence>
<feature type="region of interest" description="Disordered" evidence="4">
    <location>
        <begin position="359"/>
        <end position="387"/>
    </location>
</feature>
<feature type="compositionally biased region" description="Basic and acidic residues" evidence="4">
    <location>
        <begin position="962"/>
        <end position="977"/>
    </location>
</feature>
<dbReference type="SMART" id="SM00248">
    <property type="entry name" value="ANK"/>
    <property type="match status" value="3"/>
</dbReference>
<reference evidence="5 6" key="1">
    <citation type="journal article" date="2017" name="Curr. Biol.">
        <title>Genome architecture and evolution of a unichromosomal asexual nematode.</title>
        <authorList>
            <person name="Fradin H."/>
            <person name="Zegar C."/>
            <person name="Gutwein M."/>
            <person name="Lucas J."/>
            <person name="Kovtun M."/>
            <person name="Corcoran D."/>
            <person name="Baugh L.R."/>
            <person name="Kiontke K."/>
            <person name="Gunsalus K."/>
            <person name="Fitch D.H."/>
            <person name="Piano F."/>
        </authorList>
    </citation>
    <scope>NUCLEOTIDE SEQUENCE [LARGE SCALE GENOMIC DNA]</scope>
    <source>
        <strain evidence="5">PF1309</strain>
    </source>
</reference>
<dbReference type="OrthoDB" id="269822at2759"/>
<feature type="region of interest" description="Disordered" evidence="4">
    <location>
        <begin position="960"/>
        <end position="1080"/>
    </location>
</feature>
<keyword evidence="6" id="KW-1185">Reference proteome</keyword>
<organism evidence="5 6">
    <name type="scientific">Diploscapter pachys</name>
    <dbReference type="NCBI Taxonomy" id="2018661"/>
    <lineage>
        <taxon>Eukaryota</taxon>
        <taxon>Metazoa</taxon>
        <taxon>Ecdysozoa</taxon>
        <taxon>Nematoda</taxon>
        <taxon>Chromadorea</taxon>
        <taxon>Rhabditida</taxon>
        <taxon>Rhabditina</taxon>
        <taxon>Rhabditomorpha</taxon>
        <taxon>Rhabditoidea</taxon>
        <taxon>Rhabditidae</taxon>
        <taxon>Diploscapter</taxon>
    </lineage>
</organism>
<feature type="compositionally biased region" description="Low complexity" evidence="4">
    <location>
        <begin position="1026"/>
        <end position="1042"/>
    </location>
</feature>
<dbReference type="Pfam" id="PF00023">
    <property type="entry name" value="Ank"/>
    <property type="match status" value="1"/>
</dbReference>
<feature type="region of interest" description="Disordered" evidence="4">
    <location>
        <begin position="840"/>
        <end position="862"/>
    </location>
</feature>
<feature type="repeat" description="ANK" evidence="3">
    <location>
        <begin position="205"/>
        <end position="239"/>
    </location>
</feature>
<comment type="caution">
    <text evidence="5">The sequence shown here is derived from an EMBL/GenBank/DDBJ whole genome shotgun (WGS) entry which is preliminary data.</text>
</comment>
<evidence type="ECO:0000256" key="2">
    <source>
        <dbReference type="ARBA" id="ARBA00023043"/>
    </source>
</evidence>
<dbReference type="STRING" id="2018661.A0A2A2LPG8"/>
<accession>A0A2A2LPG8</accession>
<feature type="compositionally biased region" description="Low complexity" evidence="4">
    <location>
        <begin position="362"/>
        <end position="375"/>
    </location>
</feature>
<feature type="region of interest" description="Disordered" evidence="4">
    <location>
        <begin position="1336"/>
        <end position="1362"/>
    </location>
</feature>
<feature type="compositionally biased region" description="Polar residues" evidence="4">
    <location>
        <begin position="376"/>
        <end position="387"/>
    </location>
</feature>
<name>A0A2A2LPG8_9BILA</name>
<evidence type="ECO:0000256" key="3">
    <source>
        <dbReference type="PROSITE-ProRule" id="PRU00023"/>
    </source>
</evidence>
<evidence type="ECO:0000256" key="1">
    <source>
        <dbReference type="ARBA" id="ARBA00022737"/>
    </source>
</evidence>
<dbReference type="InterPro" id="IPR002110">
    <property type="entry name" value="Ankyrin_rpt"/>
</dbReference>
<feature type="repeat" description="ANK" evidence="3">
    <location>
        <begin position="171"/>
        <end position="204"/>
    </location>
</feature>
<feature type="repeat" description="ANK" evidence="3">
    <location>
        <begin position="95"/>
        <end position="127"/>
    </location>
</feature>
<dbReference type="Gene3D" id="1.25.40.20">
    <property type="entry name" value="Ankyrin repeat-containing domain"/>
    <property type="match status" value="2"/>
</dbReference>
<feature type="region of interest" description="Disordered" evidence="4">
    <location>
        <begin position="67"/>
        <end position="90"/>
    </location>
</feature>
<keyword evidence="2 3" id="KW-0040">ANK repeat</keyword>
<dbReference type="InterPro" id="IPR036770">
    <property type="entry name" value="Ankyrin_rpt-contain_sf"/>
</dbReference>
<dbReference type="Proteomes" id="UP000218231">
    <property type="component" value="Unassembled WGS sequence"/>
</dbReference>